<dbReference type="Pfam" id="PF12706">
    <property type="entry name" value="Lactamase_B_2"/>
    <property type="match status" value="1"/>
</dbReference>
<protein>
    <submittedName>
        <fullName evidence="3">MBL fold metallo-hydrolase</fullName>
    </submittedName>
</protein>
<gene>
    <name evidence="3" type="ORF">KS419_00750</name>
</gene>
<dbReference type="SMART" id="SM00849">
    <property type="entry name" value="Lactamase_B"/>
    <property type="match status" value="1"/>
</dbReference>
<proteinExistence type="predicted"/>
<evidence type="ECO:0000256" key="1">
    <source>
        <dbReference type="ARBA" id="ARBA00022833"/>
    </source>
</evidence>
<reference evidence="3 4" key="1">
    <citation type="submission" date="2021-06" db="EMBL/GenBank/DDBJ databases">
        <title>Bacillus sp. RD4P76, an endophyte from a halophyte.</title>
        <authorList>
            <person name="Sun J.-Q."/>
        </authorList>
    </citation>
    <scope>NUCLEOTIDE SEQUENCE [LARGE SCALE GENOMIC DNA]</scope>
    <source>
        <strain evidence="3 4">CGMCC 1.15917</strain>
    </source>
</reference>
<feature type="domain" description="Metallo-beta-lactamase" evidence="2">
    <location>
        <begin position="18"/>
        <end position="215"/>
    </location>
</feature>
<evidence type="ECO:0000313" key="4">
    <source>
        <dbReference type="Proteomes" id="UP000784880"/>
    </source>
</evidence>
<keyword evidence="1" id="KW-0862">Zinc</keyword>
<sequence>MKLTVIGYWGAYPEKNEATSCYLLQDENTNILLDCGSGAVAQLQNYIELAEIDAVIITHYHHDHIADLGVLTYSRIVDMNLGKTDRPLHIFAHDKDAEAFQQLSKKPFAEAFAYHAEKNGMPFTIGSLQFTFHPTNHPVPCFAVKAHSQDGSIIAYTGDTAYDESLIPFLKNVDLLITESSFYEGQDAKPFGHMNSKESGILGYKSNVKYLLLSHLPHFGNHQQLITESCKYYSGKISHARGGMVWTSE</sequence>
<dbReference type="PANTHER" id="PTHR46018">
    <property type="entry name" value="ZINC PHOSPHODIESTERASE ELAC PROTEIN 1"/>
    <property type="match status" value="1"/>
</dbReference>
<accession>A0ABS6J9S7</accession>
<keyword evidence="4" id="KW-1185">Reference proteome</keyword>
<dbReference type="CDD" id="cd07716">
    <property type="entry name" value="RNaseZ_short-form-like_MBL-fold"/>
    <property type="match status" value="1"/>
</dbReference>
<organism evidence="3 4">
    <name type="scientific">Evansella tamaricis</name>
    <dbReference type="NCBI Taxonomy" id="2069301"/>
    <lineage>
        <taxon>Bacteria</taxon>
        <taxon>Bacillati</taxon>
        <taxon>Bacillota</taxon>
        <taxon>Bacilli</taxon>
        <taxon>Bacillales</taxon>
        <taxon>Bacillaceae</taxon>
        <taxon>Evansella</taxon>
    </lineage>
</organism>
<dbReference type="InterPro" id="IPR001279">
    <property type="entry name" value="Metallo-B-lactamas"/>
</dbReference>
<dbReference type="Proteomes" id="UP000784880">
    <property type="component" value="Unassembled WGS sequence"/>
</dbReference>
<comment type="caution">
    <text evidence="3">The sequence shown here is derived from an EMBL/GenBank/DDBJ whole genome shotgun (WGS) entry which is preliminary data.</text>
</comment>
<dbReference type="EMBL" id="JAHQCS010000014">
    <property type="protein sequence ID" value="MBU9710291.1"/>
    <property type="molecule type" value="Genomic_DNA"/>
</dbReference>
<dbReference type="PANTHER" id="PTHR46018:SF4">
    <property type="entry name" value="METALLO-HYDROLASE YHFI-RELATED"/>
    <property type="match status" value="1"/>
</dbReference>
<evidence type="ECO:0000259" key="2">
    <source>
        <dbReference type="SMART" id="SM00849"/>
    </source>
</evidence>
<evidence type="ECO:0000313" key="3">
    <source>
        <dbReference type="EMBL" id="MBU9710291.1"/>
    </source>
</evidence>
<dbReference type="RefSeq" id="WP_217064185.1">
    <property type="nucleotide sequence ID" value="NZ_JAHQCS010000014.1"/>
</dbReference>
<name>A0ABS6J9S7_9BACI</name>